<reference key="2">
    <citation type="submission" date="2011-04" db="EMBL/GenBank/DDBJ databases">
        <title>Complete sequence of plasmid 2 of Haliscomenobacter hydrossis DSM 1100.</title>
        <authorList>
            <consortium name="US DOE Joint Genome Institute (JGI-PGF)"/>
            <person name="Lucas S."/>
            <person name="Han J."/>
            <person name="Lapidus A."/>
            <person name="Bruce D."/>
            <person name="Goodwin L."/>
            <person name="Pitluck S."/>
            <person name="Peters L."/>
            <person name="Kyrpides N."/>
            <person name="Mavromatis K."/>
            <person name="Ivanova N."/>
            <person name="Ovchinnikova G."/>
            <person name="Pagani I."/>
            <person name="Daligault H."/>
            <person name="Detter J.C."/>
            <person name="Han C."/>
            <person name="Land M."/>
            <person name="Hauser L."/>
            <person name="Markowitz V."/>
            <person name="Cheng J.-F."/>
            <person name="Hugenholtz P."/>
            <person name="Woyke T."/>
            <person name="Wu D."/>
            <person name="Verbarg S."/>
            <person name="Frueling A."/>
            <person name="Brambilla E."/>
            <person name="Klenk H.-P."/>
            <person name="Eisen J.A."/>
        </authorList>
    </citation>
    <scope>NUCLEOTIDE SEQUENCE</scope>
    <source>
        <strain>DSM 1100</strain>
    </source>
</reference>
<keyword evidence="7" id="KW-1185">Reference proteome</keyword>
<dbReference type="GO" id="GO:0006281">
    <property type="term" value="P:DNA repair"/>
    <property type="evidence" value="ECO:0007669"/>
    <property type="project" value="TreeGrafter"/>
</dbReference>
<dbReference type="GO" id="GO:0006310">
    <property type="term" value="P:DNA recombination"/>
    <property type="evidence" value="ECO:0007669"/>
    <property type="project" value="TreeGrafter"/>
</dbReference>
<geneLocation type="plasmid" evidence="6 7">
    <name>pHALHY02</name>
</geneLocation>
<organism evidence="6 7">
    <name type="scientific">Haliscomenobacter hydrossis (strain ATCC 27775 / DSM 1100 / LMG 10767 / O)</name>
    <dbReference type="NCBI Taxonomy" id="760192"/>
    <lineage>
        <taxon>Bacteria</taxon>
        <taxon>Pseudomonadati</taxon>
        <taxon>Bacteroidota</taxon>
        <taxon>Saprospiria</taxon>
        <taxon>Saprospirales</taxon>
        <taxon>Haliscomenobacteraceae</taxon>
        <taxon>Haliscomenobacter</taxon>
    </lineage>
</organism>
<dbReference type="CDD" id="cd17920">
    <property type="entry name" value="DEXHc_RecQ"/>
    <property type="match status" value="1"/>
</dbReference>
<dbReference type="SMART" id="SM00490">
    <property type="entry name" value="HELICc"/>
    <property type="match status" value="1"/>
</dbReference>
<dbReference type="GO" id="GO:0005737">
    <property type="term" value="C:cytoplasm"/>
    <property type="evidence" value="ECO:0007669"/>
    <property type="project" value="TreeGrafter"/>
</dbReference>
<evidence type="ECO:0000256" key="3">
    <source>
        <dbReference type="SAM" id="Coils"/>
    </source>
</evidence>
<dbReference type="Gene3D" id="3.40.50.300">
    <property type="entry name" value="P-loop containing nucleotide triphosphate hydrolases"/>
    <property type="match status" value="2"/>
</dbReference>
<keyword evidence="1" id="KW-0547">Nucleotide-binding</keyword>
<dbReference type="HOGENOM" id="CLU_003814_1_0_10"/>
<name>F4L855_HALH1</name>
<keyword evidence="6" id="KW-0614">Plasmid</keyword>
<dbReference type="PANTHER" id="PTHR13710">
    <property type="entry name" value="DNA HELICASE RECQ FAMILY MEMBER"/>
    <property type="match status" value="1"/>
</dbReference>
<feature type="domain" description="Helicase ATP-binding" evidence="4">
    <location>
        <begin position="485"/>
        <end position="664"/>
    </location>
</feature>
<dbReference type="InterPro" id="IPR027417">
    <property type="entry name" value="P-loop_NTPase"/>
</dbReference>
<gene>
    <name evidence="6" type="ordered locus">Halhy_6749</name>
</gene>
<dbReference type="InterPro" id="IPR011545">
    <property type="entry name" value="DEAD/DEAH_box_helicase_dom"/>
</dbReference>
<evidence type="ECO:0000256" key="1">
    <source>
        <dbReference type="ARBA" id="ARBA00022741"/>
    </source>
</evidence>
<feature type="domain" description="Helicase C-terminal" evidence="5">
    <location>
        <begin position="763"/>
        <end position="934"/>
    </location>
</feature>
<dbReference type="GO" id="GO:0005524">
    <property type="term" value="F:ATP binding"/>
    <property type="evidence" value="ECO:0007669"/>
    <property type="project" value="UniProtKB-KW"/>
</dbReference>
<evidence type="ECO:0000259" key="4">
    <source>
        <dbReference type="PROSITE" id="PS51192"/>
    </source>
</evidence>
<keyword evidence="6" id="KW-0347">Helicase</keyword>
<evidence type="ECO:0000313" key="7">
    <source>
        <dbReference type="Proteomes" id="UP000008461"/>
    </source>
</evidence>
<dbReference type="GO" id="GO:0043590">
    <property type="term" value="C:bacterial nucleoid"/>
    <property type="evidence" value="ECO:0007669"/>
    <property type="project" value="TreeGrafter"/>
</dbReference>
<dbReference type="GO" id="GO:0003676">
    <property type="term" value="F:nucleic acid binding"/>
    <property type="evidence" value="ECO:0007669"/>
    <property type="project" value="InterPro"/>
</dbReference>
<sequence length="1476" mass="168216">MHQSTHQSGFILPDLIRQLKTAGIAAGDQIDALLSSVANFQTISSFDLSKRSKDADSLLCVLHNLIVRGAPTFIPLQIEAELAKHLDCLEDNGSTSECGYRLIEQGNEVLPTCWDALHLIDPRLTREEALINYHTGEERMDSQAEEHFFFEHIPQYLAEGSGDFLLQLFQTQRSMDSIVGKKEAGGFWDQRIDFALEFPYQVDEKRGLCLEVDGPHHLDMAQKTLDHRRDEVALKAGYNTFRFPVGNFGREEHVTQFHKLKAALNHPSIKRFQSNYQNPLYRSAVGRVALQLMLSPMAIARIQLVLAKAIIAGALSLEAETWNIAVLEKDVPCAKLAIDNFMETLRQLVGLEKQQQRLPKIALKVYVTPAFQNFELNRATSLFLDEELSQDETSYDLYIEISTLQRTPMLWRKHNCPSAKNQVQIFSAYHHHEPISLLFSERIQWRELWDDVSKQPIPAAESALTYFLQNIFRKKGFRPGQIPILNWAMQNQSVIGLLPTGGGKSLTYQIAGLLQPCMTLVVDPIKSLMKDQVDGLKRMGIHRTVYINSSLSFKAKQQAQQKMRTGKALFAFVSPERLQMDLFRALLKGMFDHGIYFAYGVIDEVHCVSEWGHDFRTSYLFLGKNLLEHCRTKTGKVTLFGLTATASYDVLVDVQRELSGNEPRHEIPDERIIRHETTIRDEVQFVVDKIEIEDEQLHEIIATSTPQAFAFNINTAIGKLKQERSKFHIEHAADNLSRFLNHPEKVVNADLLQLIYEDSQIPSVESVLQKIRLEELALQNFWLNEGLNAGIIFTPHRKKAFGVEGVQERLALETNVRLGTFMGVNDEDPLVAAEVEQNNLHNQDAFLANQLDVMVATKAFGMGIDKSNIRLAIHNNYPGSIESFVQEAGRVGRDGKMAVSVILFNEKKYQHPNTTEAIDPDFEKQLFFHHLSFKGTIKEKAVLAELLTQIIFPTKSNNALLCAGILPEEKEVSCTVLLSAFGGDHYLWLNDNSGETYGNIRWSNGQINTNNATVEANLALQAMQQLYSQMEESGFLKQPVVDFQNWLNKANPQTPEDGIEKHLVNLEEGASISITIPFQNDHHQIYRQILHLCGPMDPHLNTEIISRNIQSNGRQFLEKLAVILHWATGLDAKILLGANQLKLSAEQFLQRLELQLNSIREKSDTEKALYRLSLIGVIDDYTVDFRTKTFTIKVTKKPVQEYKNHLRNYLSKFYTTRRVEEILEELPSRKGASDIQRILNFLIEFLYEEIAKKRFEAINAMRALCTLGYEGGNIEIKSFIHLYFNSKYAQKEYYLTLDPVSASAYRKLFKTETDNVSLNHWTEGGKNADIDLVFDYMQLMLDDYNGAQINNLKHLRGACTRLLIVYPDNYVLRLLRAYAMILLSERQAKGRIPTELALSDLETGFLQIYQEKSSQKALWEILQAFNTAILHQIDASNTSIRNEIEAIFEQVLLLIHSEWTKTFTQTLSSQLNHIMP</sequence>
<proteinExistence type="predicted"/>
<dbReference type="OrthoDB" id="9763310at2"/>
<dbReference type="RefSeq" id="WP_013769079.1">
    <property type="nucleotide sequence ID" value="NC_015512.1"/>
</dbReference>
<dbReference type="SMART" id="SM00487">
    <property type="entry name" value="DEXDc"/>
    <property type="match status" value="1"/>
</dbReference>
<dbReference type="InterPro" id="IPR001650">
    <property type="entry name" value="Helicase_C-like"/>
</dbReference>
<dbReference type="KEGG" id="hhy:Halhy_6749"/>
<keyword evidence="2" id="KW-0067">ATP-binding</keyword>
<keyword evidence="6" id="KW-0378">Hydrolase</keyword>
<dbReference type="GO" id="GO:0009378">
    <property type="term" value="F:four-way junction helicase activity"/>
    <property type="evidence" value="ECO:0007669"/>
    <property type="project" value="TreeGrafter"/>
</dbReference>
<dbReference type="SUPFAM" id="SSF52540">
    <property type="entry name" value="P-loop containing nucleoside triphosphate hydrolases"/>
    <property type="match status" value="1"/>
</dbReference>
<evidence type="ECO:0000259" key="5">
    <source>
        <dbReference type="PROSITE" id="PS51194"/>
    </source>
</evidence>
<accession>F4L855</accession>
<keyword evidence="3" id="KW-0175">Coiled coil</keyword>
<dbReference type="GO" id="GO:0030894">
    <property type="term" value="C:replisome"/>
    <property type="evidence" value="ECO:0007669"/>
    <property type="project" value="TreeGrafter"/>
</dbReference>
<dbReference type="PANTHER" id="PTHR13710:SF84">
    <property type="entry name" value="ATP-DEPENDENT DNA HELICASE RECS-RELATED"/>
    <property type="match status" value="1"/>
</dbReference>
<dbReference type="Pfam" id="PF00270">
    <property type="entry name" value="DEAD"/>
    <property type="match status" value="1"/>
</dbReference>
<evidence type="ECO:0000256" key="2">
    <source>
        <dbReference type="ARBA" id="ARBA00022840"/>
    </source>
</evidence>
<dbReference type="Proteomes" id="UP000008461">
    <property type="component" value="Plasmid pHALHY02"/>
</dbReference>
<protein>
    <submittedName>
        <fullName evidence="6">Helicase domain-containing protein</fullName>
    </submittedName>
</protein>
<dbReference type="PROSITE" id="PS51194">
    <property type="entry name" value="HELICASE_CTER"/>
    <property type="match status" value="1"/>
</dbReference>
<dbReference type="PROSITE" id="PS51192">
    <property type="entry name" value="HELICASE_ATP_BIND_1"/>
    <property type="match status" value="1"/>
</dbReference>
<feature type="coiled-coil region" evidence="3">
    <location>
        <begin position="1142"/>
        <end position="1169"/>
    </location>
</feature>
<dbReference type="InterPro" id="IPR014001">
    <property type="entry name" value="Helicase_ATP-bd"/>
</dbReference>
<reference evidence="6 7" key="1">
    <citation type="journal article" date="2011" name="Stand. Genomic Sci.">
        <title>Complete genome sequence of Haliscomenobacter hydrossis type strain (O).</title>
        <authorList>
            <consortium name="US DOE Joint Genome Institute (JGI-PGF)"/>
            <person name="Daligault H."/>
            <person name="Lapidus A."/>
            <person name="Zeytun A."/>
            <person name="Nolan M."/>
            <person name="Lucas S."/>
            <person name="Del Rio T.G."/>
            <person name="Tice H."/>
            <person name="Cheng J.F."/>
            <person name="Tapia R."/>
            <person name="Han C."/>
            <person name="Goodwin L."/>
            <person name="Pitluck S."/>
            <person name="Liolios K."/>
            <person name="Pagani I."/>
            <person name="Ivanova N."/>
            <person name="Huntemann M."/>
            <person name="Mavromatis K."/>
            <person name="Mikhailova N."/>
            <person name="Pati A."/>
            <person name="Chen A."/>
            <person name="Palaniappan K."/>
            <person name="Land M."/>
            <person name="Hauser L."/>
            <person name="Brambilla E.M."/>
            <person name="Rohde M."/>
            <person name="Verbarg S."/>
            <person name="Goker M."/>
            <person name="Bristow J."/>
            <person name="Eisen J.A."/>
            <person name="Markowitz V."/>
            <person name="Hugenholtz P."/>
            <person name="Kyrpides N.C."/>
            <person name="Klenk H.P."/>
            <person name="Woyke T."/>
        </authorList>
    </citation>
    <scope>NUCLEOTIDE SEQUENCE [LARGE SCALE GENOMIC DNA]</scope>
    <source>
        <strain evidence="7">ATCC 27775 / DSM 1100 / LMG 10767 / O</strain>
        <plasmid evidence="7">Plasmid pHALHY02</plasmid>
    </source>
</reference>
<evidence type="ECO:0000313" key="6">
    <source>
        <dbReference type="EMBL" id="AEE54563.1"/>
    </source>
</evidence>
<dbReference type="Pfam" id="PF00271">
    <property type="entry name" value="Helicase_C"/>
    <property type="match status" value="1"/>
</dbReference>
<dbReference type="GO" id="GO:0043138">
    <property type="term" value="F:3'-5' DNA helicase activity"/>
    <property type="evidence" value="ECO:0007669"/>
    <property type="project" value="TreeGrafter"/>
</dbReference>
<dbReference type="EMBL" id="CP002693">
    <property type="protein sequence ID" value="AEE54563.1"/>
    <property type="molecule type" value="Genomic_DNA"/>
</dbReference>